<evidence type="ECO:0000313" key="3">
    <source>
        <dbReference type="Proteomes" id="UP000054226"/>
    </source>
</evidence>
<comment type="caution">
    <text evidence="2">The sequence shown here is derived from an EMBL/GenBank/DDBJ whole genome shotgun (WGS) entry which is preliminary data.</text>
</comment>
<feature type="compositionally biased region" description="Basic residues" evidence="1">
    <location>
        <begin position="9"/>
        <end position="18"/>
    </location>
</feature>
<name>M2YSH6_9PSEU</name>
<dbReference type="AlphaFoldDB" id="M2YSH6"/>
<dbReference type="Proteomes" id="UP000054226">
    <property type="component" value="Unassembled WGS sequence"/>
</dbReference>
<proteinExistence type="predicted"/>
<evidence type="ECO:0000256" key="1">
    <source>
        <dbReference type="SAM" id="MobiDB-lite"/>
    </source>
</evidence>
<protein>
    <submittedName>
        <fullName evidence="2">Uncharacterized protein</fullName>
    </submittedName>
</protein>
<sequence>MTTTVCKNSMRRHSKRRMPFWPTKSRATPSQDPEPVQLYSLLTLYLAVHAPFPDTDPLHGRCSCCGQIWPCVSARLAYRLREGF</sequence>
<dbReference type="EMBL" id="AOHO01000078">
    <property type="protein sequence ID" value="EME51738.1"/>
    <property type="molecule type" value="Genomic_DNA"/>
</dbReference>
<organism evidence="2 3">
    <name type="scientific">Amycolatopsis decaplanina DSM 44594</name>
    <dbReference type="NCBI Taxonomy" id="1284240"/>
    <lineage>
        <taxon>Bacteria</taxon>
        <taxon>Bacillati</taxon>
        <taxon>Actinomycetota</taxon>
        <taxon>Actinomycetes</taxon>
        <taxon>Pseudonocardiales</taxon>
        <taxon>Pseudonocardiaceae</taxon>
        <taxon>Amycolatopsis</taxon>
    </lineage>
</organism>
<feature type="region of interest" description="Disordered" evidence="1">
    <location>
        <begin position="1"/>
        <end position="32"/>
    </location>
</feature>
<dbReference type="PATRIC" id="fig|1284240.4.peg.7387"/>
<reference evidence="2 3" key="1">
    <citation type="journal article" date="2013" name="Genome Announc.">
        <title>Draft Genome Sequence of Amycolatopsis decaplanina Strain DSM 44594T.</title>
        <authorList>
            <person name="Kaur N."/>
            <person name="Kumar S."/>
            <person name="Bala M."/>
            <person name="Raghava G.P."/>
            <person name="Mayilraj S."/>
        </authorList>
    </citation>
    <scope>NUCLEOTIDE SEQUENCE [LARGE SCALE GENOMIC DNA]</scope>
    <source>
        <strain evidence="2 3">DSM 44594</strain>
    </source>
</reference>
<keyword evidence="3" id="KW-1185">Reference proteome</keyword>
<accession>M2YSH6</accession>
<gene>
    <name evidence="2" type="ORF">H074_36184</name>
</gene>
<evidence type="ECO:0000313" key="2">
    <source>
        <dbReference type="EMBL" id="EME51738.1"/>
    </source>
</evidence>